<dbReference type="Pfam" id="PF02482">
    <property type="entry name" value="Ribosomal_S30AE"/>
    <property type="match status" value="1"/>
</dbReference>
<dbReference type="InterPro" id="IPR046342">
    <property type="entry name" value="CBS_dom_sf"/>
</dbReference>
<dbReference type="Pfam" id="PF00571">
    <property type="entry name" value="CBS"/>
    <property type="match status" value="3"/>
</dbReference>
<dbReference type="CDD" id="cd02205">
    <property type="entry name" value="CBS_pair_SF"/>
    <property type="match status" value="1"/>
</dbReference>
<proteinExistence type="predicted"/>
<evidence type="ECO:0000256" key="3">
    <source>
        <dbReference type="SAM" id="MobiDB-lite"/>
    </source>
</evidence>
<name>A0A0M0BQB1_9ARCH</name>
<sequence>MTKTLEELAYTKVSELPLKQARIFEPGDVVSRVLGELEESGRYEAVVTSGDRYGLVTIRDLLNIDQPVQAKLGDYSDGIWRVLSPAAPEDLVIDVARMLTELNVRAIPIVNGGEVAGVVSQVEISNALCEVPELADIPARELMERPVATLDMGSKVAEARRLMLDRGISHVPITESGRLVGVATAGNIVHIFLIPASSATRGDLGGEKVTRFSGAISAVMDARPLAVGPDASALDVARGLKGKEKSACVMLDDRGSVLGIITPRELISILLTLRAEEELPVYIMGLAEKEDFYEGAVAEDKVRRVVMRSLKFHPHITEVSVRIKRQQPTGRRARYQVTARAVSAVEHFNATAEGWDLMATFDDLCEKLDRTLRKAKPQPEASPRRRRPGRR</sequence>
<dbReference type="PANTHER" id="PTHR43080">
    <property type="entry name" value="CBS DOMAIN-CONTAINING PROTEIN CBSX3, MITOCHONDRIAL"/>
    <property type="match status" value="1"/>
</dbReference>
<evidence type="ECO:0000313" key="5">
    <source>
        <dbReference type="EMBL" id="KON30545.1"/>
    </source>
</evidence>
<evidence type="ECO:0000313" key="6">
    <source>
        <dbReference type="Proteomes" id="UP000037210"/>
    </source>
</evidence>
<accession>A0A0M0BQB1</accession>
<dbReference type="SMART" id="SM00116">
    <property type="entry name" value="CBS"/>
    <property type="match status" value="3"/>
</dbReference>
<protein>
    <recommendedName>
        <fullName evidence="4">CBS domain-containing protein</fullName>
    </recommendedName>
</protein>
<feature type="region of interest" description="Disordered" evidence="3">
    <location>
        <begin position="372"/>
        <end position="391"/>
    </location>
</feature>
<dbReference type="AlphaFoldDB" id="A0A0M0BQB1"/>
<feature type="domain" description="CBS" evidence="4">
    <location>
        <begin position="143"/>
        <end position="198"/>
    </location>
</feature>
<dbReference type="Proteomes" id="UP000037210">
    <property type="component" value="Unassembled WGS sequence"/>
</dbReference>
<feature type="domain" description="CBS" evidence="4">
    <location>
        <begin position="220"/>
        <end position="278"/>
    </location>
</feature>
<dbReference type="SUPFAM" id="SSF69754">
    <property type="entry name" value="Ribosome binding protein Y (YfiA homologue)"/>
    <property type="match status" value="1"/>
</dbReference>
<evidence type="ECO:0000259" key="4">
    <source>
        <dbReference type="PROSITE" id="PS51371"/>
    </source>
</evidence>
<dbReference type="Gene3D" id="3.30.160.100">
    <property type="entry name" value="Ribosome hibernation promotion factor-like"/>
    <property type="match status" value="1"/>
</dbReference>
<dbReference type="EMBL" id="LFWZ01000028">
    <property type="protein sequence ID" value="KON30545.1"/>
    <property type="molecule type" value="Genomic_DNA"/>
</dbReference>
<keyword evidence="1 2" id="KW-0129">CBS domain</keyword>
<evidence type="ECO:0000256" key="1">
    <source>
        <dbReference type="ARBA" id="ARBA00023122"/>
    </source>
</evidence>
<dbReference type="InterPro" id="IPR003489">
    <property type="entry name" value="RHF/RaiA"/>
</dbReference>
<dbReference type="InterPro" id="IPR036567">
    <property type="entry name" value="RHF-like"/>
</dbReference>
<evidence type="ECO:0000256" key="2">
    <source>
        <dbReference type="PROSITE-ProRule" id="PRU00703"/>
    </source>
</evidence>
<dbReference type="InterPro" id="IPR051257">
    <property type="entry name" value="Diverse_CBS-Domain"/>
</dbReference>
<organism evidence="5 6">
    <name type="scientific">miscellaneous Crenarchaeota group-15 archaeon DG-45</name>
    <dbReference type="NCBI Taxonomy" id="1685127"/>
    <lineage>
        <taxon>Archaea</taxon>
        <taxon>Candidatus Bathyarchaeota</taxon>
        <taxon>MCG-15</taxon>
    </lineage>
</organism>
<dbReference type="PROSITE" id="PS51371">
    <property type="entry name" value="CBS"/>
    <property type="match status" value="2"/>
</dbReference>
<dbReference type="InterPro" id="IPR000644">
    <property type="entry name" value="CBS_dom"/>
</dbReference>
<dbReference type="PANTHER" id="PTHR43080:SF2">
    <property type="entry name" value="CBS DOMAIN-CONTAINING PROTEIN"/>
    <property type="match status" value="1"/>
</dbReference>
<dbReference type="SUPFAM" id="SSF54631">
    <property type="entry name" value="CBS-domain pair"/>
    <property type="match status" value="2"/>
</dbReference>
<gene>
    <name evidence="5" type="ORF">AC482_03580</name>
</gene>
<comment type="caution">
    <text evidence="5">The sequence shown here is derived from an EMBL/GenBank/DDBJ whole genome shotgun (WGS) entry which is preliminary data.</text>
</comment>
<dbReference type="Gene3D" id="3.10.580.10">
    <property type="entry name" value="CBS-domain"/>
    <property type="match status" value="2"/>
</dbReference>
<reference evidence="5 6" key="1">
    <citation type="submission" date="2015-06" db="EMBL/GenBank/DDBJ databases">
        <title>New insights into the roles of widespread benthic archaea in carbon and nitrogen cycling.</title>
        <authorList>
            <person name="Lazar C.S."/>
            <person name="Baker B.J."/>
            <person name="Seitz K.W."/>
            <person name="Hyde A.S."/>
            <person name="Dick G.J."/>
            <person name="Hinrichs K.-U."/>
            <person name="Teske A.P."/>
        </authorList>
    </citation>
    <scope>NUCLEOTIDE SEQUENCE [LARGE SCALE GENOMIC DNA]</scope>
    <source>
        <strain evidence="5">DG-45</strain>
    </source>
</reference>